<comment type="caution">
    <text evidence="1">The sequence shown here is derived from an EMBL/GenBank/DDBJ whole genome shotgun (WGS) entry which is preliminary data.</text>
</comment>
<sequence>MRHAEEKVFYLSATVGMEPIECREKACAVNFIPPVPAYNYSSGFLLLLLINPGVPQWPVTASGRAVGKTNSRGHAVHFLFPRSAVSPSSTGPHLLSPSLPHHILPMHTSPGQTSCSLPKHRANDRRKNESCRAKRGGRRRTKEGKQLESETAWVGPGGERAPSNKRDADSV</sequence>
<evidence type="ECO:0000313" key="1">
    <source>
        <dbReference type="EMBL" id="KAJ7992973.1"/>
    </source>
</evidence>
<protein>
    <submittedName>
        <fullName evidence="1">Uncharacterized protein</fullName>
    </submittedName>
</protein>
<keyword evidence="2" id="KW-1185">Reference proteome</keyword>
<reference evidence="1" key="1">
    <citation type="submission" date="2021-05" db="EMBL/GenBank/DDBJ databases">
        <authorList>
            <person name="Pan Q."/>
            <person name="Jouanno E."/>
            <person name="Zahm M."/>
            <person name="Klopp C."/>
            <person name="Cabau C."/>
            <person name="Louis A."/>
            <person name="Berthelot C."/>
            <person name="Parey E."/>
            <person name="Roest Crollius H."/>
            <person name="Montfort J."/>
            <person name="Robinson-Rechavi M."/>
            <person name="Bouchez O."/>
            <person name="Lampietro C."/>
            <person name="Lopez Roques C."/>
            <person name="Donnadieu C."/>
            <person name="Postlethwait J."/>
            <person name="Bobe J."/>
            <person name="Dillon D."/>
            <person name="Chandos A."/>
            <person name="von Hippel F."/>
            <person name="Guiguen Y."/>
        </authorList>
    </citation>
    <scope>NUCLEOTIDE SEQUENCE</scope>
    <source>
        <strain evidence="1">YG-Jan2019</strain>
    </source>
</reference>
<dbReference type="Proteomes" id="UP001157502">
    <property type="component" value="Chromosome 24"/>
</dbReference>
<gene>
    <name evidence="1" type="ORF">DPEC_G00267630</name>
</gene>
<evidence type="ECO:0000313" key="2">
    <source>
        <dbReference type="Proteomes" id="UP001157502"/>
    </source>
</evidence>
<accession>A0ACC2FNU6</accession>
<organism evidence="1 2">
    <name type="scientific">Dallia pectoralis</name>
    <name type="common">Alaska blackfish</name>
    <dbReference type="NCBI Taxonomy" id="75939"/>
    <lineage>
        <taxon>Eukaryota</taxon>
        <taxon>Metazoa</taxon>
        <taxon>Chordata</taxon>
        <taxon>Craniata</taxon>
        <taxon>Vertebrata</taxon>
        <taxon>Euteleostomi</taxon>
        <taxon>Actinopterygii</taxon>
        <taxon>Neopterygii</taxon>
        <taxon>Teleostei</taxon>
        <taxon>Protacanthopterygii</taxon>
        <taxon>Esociformes</taxon>
        <taxon>Umbridae</taxon>
        <taxon>Dallia</taxon>
    </lineage>
</organism>
<proteinExistence type="predicted"/>
<name>A0ACC2FNU6_DALPE</name>
<dbReference type="EMBL" id="CM055751">
    <property type="protein sequence ID" value="KAJ7992973.1"/>
    <property type="molecule type" value="Genomic_DNA"/>
</dbReference>